<reference evidence="11 12" key="1">
    <citation type="journal article" date="2014" name="Genome Biol. Evol.">
        <title>Comparative Genomics of the Campylobacter lari Group.</title>
        <authorList>
            <person name="Miller W.G."/>
            <person name="Yee E."/>
            <person name="Chapman M.H."/>
            <person name="Smith T.P."/>
            <person name="Bono J.L."/>
            <person name="Huynh S."/>
            <person name="Parker C.T."/>
            <person name="Vandamme P."/>
            <person name="Luong K."/>
            <person name="Korlach J."/>
        </authorList>
    </citation>
    <scope>NUCLEOTIDE SEQUENCE [LARGE SCALE GENOMIC DNA]</scope>
    <source>
        <strain evidence="11 12">NCTC 12927</strain>
    </source>
</reference>
<evidence type="ECO:0000313" key="12">
    <source>
        <dbReference type="Proteomes" id="UP000031163"/>
    </source>
</evidence>
<dbReference type="InterPro" id="IPR020013">
    <property type="entry name" value="Flagellar_FlgE/F/G"/>
</dbReference>
<dbReference type="SUPFAM" id="SSF117143">
    <property type="entry name" value="Flagellar hook protein flgE"/>
    <property type="match status" value="1"/>
</dbReference>
<dbReference type="NCBIfam" id="TIGR03506">
    <property type="entry name" value="FlgEFG_subfam"/>
    <property type="match status" value="2"/>
</dbReference>
<dbReference type="STRING" id="1031564.CINS_0983"/>
<dbReference type="InterPro" id="IPR037925">
    <property type="entry name" value="FlgE/F/G-like"/>
</dbReference>
<evidence type="ECO:0000256" key="1">
    <source>
        <dbReference type="ARBA" id="ARBA00004117"/>
    </source>
</evidence>
<evidence type="ECO:0000256" key="7">
    <source>
        <dbReference type="RuleBase" id="RU362116"/>
    </source>
</evidence>
<dbReference type="NCBIfam" id="TIGR02488">
    <property type="entry name" value="flgG_G_neg"/>
    <property type="match status" value="1"/>
</dbReference>
<dbReference type="EMBL" id="CP007770">
    <property type="protein sequence ID" value="AJC87946.1"/>
    <property type="molecule type" value="Genomic_DNA"/>
</dbReference>
<dbReference type="InterPro" id="IPR019776">
    <property type="entry name" value="Flagellar_basal_body_rod_CS"/>
</dbReference>
<evidence type="ECO:0000256" key="3">
    <source>
        <dbReference type="ARBA" id="ARBA00017948"/>
    </source>
</evidence>
<evidence type="ECO:0000259" key="9">
    <source>
        <dbReference type="Pfam" id="PF06429"/>
    </source>
</evidence>
<evidence type="ECO:0000313" key="11">
    <source>
        <dbReference type="EMBL" id="AJC87946.1"/>
    </source>
</evidence>
<dbReference type="Pfam" id="PF22692">
    <property type="entry name" value="LlgE_F_G_D1"/>
    <property type="match status" value="1"/>
</dbReference>
<organism evidence="11 12">
    <name type="scientific">Campylobacter insulaenigrae NCTC 12927</name>
    <dbReference type="NCBI Taxonomy" id="1031564"/>
    <lineage>
        <taxon>Bacteria</taxon>
        <taxon>Pseudomonadati</taxon>
        <taxon>Campylobacterota</taxon>
        <taxon>Epsilonproteobacteria</taxon>
        <taxon>Campylobacterales</taxon>
        <taxon>Campylobacteraceae</taxon>
        <taxon>Campylobacter</taxon>
    </lineage>
</organism>
<evidence type="ECO:0000256" key="6">
    <source>
        <dbReference type="NCBIfam" id="TIGR02488"/>
    </source>
</evidence>
<dbReference type="PANTHER" id="PTHR30435">
    <property type="entry name" value="FLAGELLAR PROTEIN"/>
    <property type="match status" value="1"/>
</dbReference>
<dbReference type="GO" id="GO:0009426">
    <property type="term" value="C:bacterial-type flagellum basal body, distal rod"/>
    <property type="evidence" value="ECO:0007669"/>
    <property type="project" value="UniProtKB-UniRule"/>
</dbReference>
<dbReference type="HOGENOM" id="CLU_013687_0_1_7"/>
<comment type="similarity">
    <text evidence="2 7">Belongs to the flagella basal body rod proteins family.</text>
</comment>
<evidence type="ECO:0000259" key="8">
    <source>
        <dbReference type="Pfam" id="PF00460"/>
    </source>
</evidence>
<keyword evidence="11" id="KW-0282">Flagellum</keyword>
<comment type="subunit">
    <text evidence="5">The basal body constitutes a major portion of the flagellar organelle and consists of four rings (L,P,S, and M) mounted on a central rod. The rod consists of about 26 subunits of FlgG in the distal portion, and FlgB, FlgC and FlgF are thought to build up the proximal portion of the rod with about 6 subunits each.</text>
</comment>
<dbReference type="GO" id="GO:0071978">
    <property type="term" value="P:bacterial-type flagellum-dependent swarming motility"/>
    <property type="evidence" value="ECO:0007669"/>
    <property type="project" value="TreeGrafter"/>
</dbReference>
<dbReference type="Pfam" id="PF00460">
    <property type="entry name" value="Flg_bb_rod"/>
    <property type="match status" value="1"/>
</dbReference>
<evidence type="ECO:0000259" key="10">
    <source>
        <dbReference type="Pfam" id="PF22692"/>
    </source>
</evidence>
<dbReference type="AlphaFoldDB" id="A0A0A8H1I2"/>
<evidence type="ECO:0000256" key="2">
    <source>
        <dbReference type="ARBA" id="ARBA00009677"/>
    </source>
</evidence>
<feature type="domain" description="Flagellar basal-body/hook protein C-terminal" evidence="9">
    <location>
        <begin position="219"/>
        <end position="262"/>
    </location>
</feature>
<dbReference type="RefSeq" id="WP_039650350.1">
    <property type="nucleotide sequence ID" value="NZ_CP007770.1"/>
</dbReference>
<keyword evidence="11" id="KW-0969">Cilium</keyword>
<dbReference type="InterPro" id="IPR053967">
    <property type="entry name" value="LlgE_F_G-like_D1"/>
</dbReference>
<gene>
    <name evidence="11" type="primary">flgG</name>
    <name evidence="11" type="ORF">CINS_0983</name>
</gene>
<evidence type="ECO:0000256" key="4">
    <source>
        <dbReference type="ARBA" id="ARBA00023143"/>
    </source>
</evidence>
<feature type="domain" description="Flagellar basal body rod protein N-terminal" evidence="8">
    <location>
        <begin position="5"/>
        <end position="35"/>
    </location>
</feature>
<dbReference type="InterPro" id="IPR010930">
    <property type="entry name" value="Flg_bb/hook_C_dom"/>
</dbReference>
<keyword evidence="11" id="KW-0966">Cell projection</keyword>
<keyword evidence="4 7" id="KW-0975">Bacterial flagellum</keyword>
<feature type="domain" description="Flagellar hook protein FlgE/F/G-like D1" evidence="10">
    <location>
        <begin position="97"/>
        <end position="161"/>
    </location>
</feature>
<dbReference type="KEGG" id="cis:CINS_0983"/>
<dbReference type="InterPro" id="IPR012834">
    <property type="entry name" value="FlgG_G_neg"/>
</dbReference>
<dbReference type="PANTHER" id="PTHR30435:SF19">
    <property type="entry name" value="FLAGELLAR BASAL-BODY ROD PROTEIN FLGG"/>
    <property type="match status" value="1"/>
</dbReference>
<comment type="subcellular location">
    <subcellularLocation>
        <location evidence="1 7">Bacterial flagellum basal body</location>
    </subcellularLocation>
</comment>
<dbReference type="Proteomes" id="UP000031163">
    <property type="component" value="Chromosome"/>
</dbReference>
<protein>
    <recommendedName>
        <fullName evidence="3 6">Flagellar basal-body rod protein FlgG</fullName>
    </recommendedName>
</protein>
<name>A0A0A8H1I2_9BACT</name>
<evidence type="ECO:0000256" key="5">
    <source>
        <dbReference type="ARBA" id="ARBA00025933"/>
    </source>
</evidence>
<proteinExistence type="inferred from homology"/>
<dbReference type="Pfam" id="PF06429">
    <property type="entry name" value="Flg_bbr_C"/>
    <property type="match status" value="1"/>
</dbReference>
<dbReference type="GeneID" id="74431774"/>
<accession>A0A0A8H1I2</accession>
<dbReference type="InterPro" id="IPR001444">
    <property type="entry name" value="Flag_bb_rod_N"/>
</dbReference>
<sequence length="264" mass="27923">MLRSLYTAASGMVSQQTQIDVTSNNISNVNTVGYKKSRAEFADLMYQTMKYAGTSTSSTTKHPSGIEVGLGSRVTAISKIFSEGSLKQTSTAGLDMAIAGNNGFFQIQMPDGTIAYTRNGQFTKDAEGNIVNSDGYRLLPEMTIPEDATAINVATDGTISVIQPGNTAETQIGQIELVNFINPAGLHALGDNLLVETDASGAPIAGIAGENGFSPIKHGFVELSNVQLVEEMTDLITGQRAYEAGSKAITTSDDMLGIVNQLKR</sequence>
<dbReference type="PROSITE" id="PS00588">
    <property type="entry name" value="FLAGELLA_BB_ROD"/>
    <property type="match status" value="1"/>
</dbReference>